<dbReference type="InterPro" id="IPR025272">
    <property type="entry name" value="SocA_Panacea"/>
</dbReference>
<proteinExistence type="predicted"/>
<gene>
    <name evidence="2" type="ORF">SAMN05421818_104105</name>
</gene>
<evidence type="ECO:0000313" key="3">
    <source>
        <dbReference type="Proteomes" id="UP000243588"/>
    </source>
</evidence>
<keyword evidence="3" id="KW-1185">Reference proteome</keyword>
<sequence length="195" mass="22733">MKKEEIIDKVGNTLIYFADQMPYLSKTKALKLIYLLDEMSIKRSGIPFFNLSYEAWKFGPVNQEIFTQLDSNETLASLKRYISIDKQQGKGSFIKSISTFNNDEFSDNDITLLQELTTQVQGLNAEQLVEMTHHKGGLWYTLVVEKGLLDDFTNGVRNTSDFKIDFHKLVEEDQLKKHLLEEYEEMQRFTTNYSF</sequence>
<dbReference type="AlphaFoldDB" id="A0A1G8CLG4"/>
<dbReference type="Pfam" id="PF13274">
    <property type="entry name" value="SocA_Panacea"/>
    <property type="match status" value="1"/>
</dbReference>
<organism evidence="2 3">
    <name type="scientific">Myroides phaeus</name>
    <dbReference type="NCBI Taxonomy" id="702745"/>
    <lineage>
        <taxon>Bacteria</taxon>
        <taxon>Pseudomonadati</taxon>
        <taxon>Bacteroidota</taxon>
        <taxon>Flavobacteriia</taxon>
        <taxon>Flavobacteriales</taxon>
        <taxon>Flavobacteriaceae</taxon>
        <taxon>Myroides</taxon>
    </lineage>
</organism>
<feature type="domain" description="Antitoxin SocA-like Panacea" evidence="1">
    <location>
        <begin position="31"/>
        <end position="139"/>
    </location>
</feature>
<reference evidence="3" key="1">
    <citation type="submission" date="2016-10" db="EMBL/GenBank/DDBJ databases">
        <authorList>
            <person name="Varghese N."/>
            <person name="Submissions S."/>
        </authorList>
    </citation>
    <scope>NUCLEOTIDE SEQUENCE [LARGE SCALE GENOMIC DNA]</scope>
    <source>
        <strain evidence="3">DSM 23313</strain>
    </source>
</reference>
<accession>A0A1G8CLG4</accession>
<evidence type="ECO:0000259" key="1">
    <source>
        <dbReference type="Pfam" id="PF13274"/>
    </source>
</evidence>
<evidence type="ECO:0000313" key="2">
    <source>
        <dbReference type="EMBL" id="SDH46174.1"/>
    </source>
</evidence>
<name>A0A1G8CLG4_9FLAO</name>
<dbReference type="EMBL" id="FNDQ01000004">
    <property type="protein sequence ID" value="SDH46174.1"/>
    <property type="molecule type" value="Genomic_DNA"/>
</dbReference>
<dbReference type="Proteomes" id="UP000243588">
    <property type="component" value="Unassembled WGS sequence"/>
</dbReference>
<protein>
    <submittedName>
        <fullName evidence="2">Uncharacterized phage-associated protein</fullName>
    </submittedName>
</protein>
<dbReference type="RefSeq" id="WP_090406243.1">
    <property type="nucleotide sequence ID" value="NZ_FNDQ01000004.1"/>
</dbReference>